<reference evidence="2 3" key="1">
    <citation type="submission" date="2023-09" db="EMBL/GenBank/DDBJ databases">
        <title>Thioclava shenzhenensis sp. nov., a multidrug resistant bacteria-antagonizing species isolated from coastal seawater.</title>
        <authorList>
            <person name="Long M."/>
        </authorList>
    </citation>
    <scope>NUCLEOTIDE SEQUENCE [LARGE SCALE GENOMIC DNA]</scope>
    <source>
        <strain evidence="2 3">FTW29</strain>
    </source>
</reference>
<evidence type="ECO:0000256" key="1">
    <source>
        <dbReference type="SAM" id="MobiDB-lite"/>
    </source>
</evidence>
<name>A0ABZ1DYK3_9RHOB</name>
<keyword evidence="3" id="KW-1185">Reference proteome</keyword>
<feature type="compositionally biased region" description="Basic and acidic residues" evidence="1">
    <location>
        <begin position="457"/>
        <end position="468"/>
    </location>
</feature>
<dbReference type="Pfam" id="PF05136">
    <property type="entry name" value="Phage_portal_2"/>
    <property type="match status" value="1"/>
</dbReference>
<dbReference type="InterPro" id="IPR006429">
    <property type="entry name" value="Phage_lambda_portal"/>
</dbReference>
<accession>A0ABZ1DYK3</accession>
<organism evidence="2 3">
    <name type="scientific">Thioclava litoralis</name>
    <dbReference type="NCBI Taxonomy" id="3076557"/>
    <lineage>
        <taxon>Bacteria</taxon>
        <taxon>Pseudomonadati</taxon>
        <taxon>Pseudomonadota</taxon>
        <taxon>Alphaproteobacteria</taxon>
        <taxon>Rhodobacterales</taxon>
        <taxon>Paracoccaceae</taxon>
        <taxon>Thioclava</taxon>
    </lineage>
</organism>
<sequence>MADRIKSPGLLDRMIGYLAPEAGLARMVARQRLGMLMHYDAASRSSRTSSWHGSASSADRAGMVQGARARLRGVTRDFVRNRPYAARGISVITGNVVGTGIIPSVKAGADRTRLKAEEIVLGHLGSTDLDAMGVLHLAGLQRAAMNAVVEDGEVLVRRRWRQGAQARRLKLPFQIELLETDYLCPWVTSHGDNEVIDGLEIGPEGRVVAYHLFRQHPGTASTRTDLSVIRVPAEDILHIRRIDRPGQLRGISWFAPVLLTLGDLSDYQEGEILKQKMAALMAGFIEREDNDGPASSSDAEEEAEAMGLSNVAPGTLTELPPGTKISWSTPPKVDGYDLFMRQTLAAVAMGLGITYEALAGDLSHVNFSSGRMGRMEMDRNVETWQQQVMIGQLCEGLGRWTLEAWQMAFLRAPGFTLGWTAPRRPVIDPTREIPAKIREIEAGLTSRQRAQREMGLDPAVIRRERIEDAAQDDTEGGGPVVPAPKTTPGAPVAAPTGPKP</sequence>
<proteinExistence type="predicted"/>
<dbReference type="Proteomes" id="UP001623290">
    <property type="component" value="Chromosome"/>
</dbReference>
<evidence type="ECO:0000313" key="3">
    <source>
        <dbReference type="Proteomes" id="UP001623290"/>
    </source>
</evidence>
<dbReference type="EMBL" id="CP135443">
    <property type="protein sequence ID" value="WRY32949.1"/>
    <property type="molecule type" value="Genomic_DNA"/>
</dbReference>
<dbReference type="RefSeq" id="WP_406720425.1">
    <property type="nucleotide sequence ID" value="NZ_CP135443.1"/>
</dbReference>
<feature type="compositionally biased region" description="Low complexity" evidence="1">
    <location>
        <begin position="483"/>
        <end position="500"/>
    </location>
</feature>
<feature type="region of interest" description="Disordered" evidence="1">
    <location>
        <begin position="457"/>
        <end position="500"/>
    </location>
</feature>
<protein>
    <submittedName>
        <fullName evidence="2">Phage portal protein</fullName>
    </submittedName>
</protein>
<gene>
    <name evidence="2" type="ORF">RPE78_09590</name>
</gene>
<dbReference type="NCBIfam" id="TIGR01539">
    <property type="entry name" value="portal_lambda"/>
    <property type="match status" value="1"/>
</dbReference>
<evidence type="ECO:0000313" key="2">
    <source>
        <dbReference type="EMBL" id="WRY32949.1"/>
    </source>
</evidence>